<feature type="domain" description="SH3" evidence="9">
    <location>
        <begin position="195"/>
        <end position="254"/>
    </location>
</feature>
<comment type="similarity">
    <text evidence="2">Belongs to the STAM family.</text>
</comment>
<dbReference type="InterPro" id="IPR002014">
    <property type="entry name" value="VHS_dom"/>
</dbReference>
<dbReference type="InterPro" id="IPR050670">
    <property type="entry name" value="STAM"/>
</dbReference>
<feature type="region of interest" description="Disordered" evidence="8">
    <location>
        <begin position="380"/>
        <end position="546"/>
    </location>
</feature>
<dbReference type="PRINTS" id="PR01887">
    <property type="entry name" value="SPECTRNALPHA"/>
</dbReference>
<dbReference type="AlphaFoldDB" id="A0A0D2W0E2"/>
<gene>
    <name evidence="11" type="ORF">CAOG_007762</name>
</gene>
<dbReference type="PROSITE" id="PS50179">
    <property type="entry name" value="VHS"/>
    <property type="match status" value="1"/>
</dbReference>
<evidence type="ECO:0000313" key="11">
    <source>
        <dbReference type="EMBL" id="KJE97652.1"/>
    </source>
</evidence>
<dbReference type="Gene3D" id="2.30.30.40">
    <property type="entry name" value="SH3 Domains"/>
    <property type="match status" value="1"/>
</dbReference>
<dbReference type="GO" id="GO:0033565">
    <property type="term" value="C:ESCRT-0 complex"/>
    <property type="evidence" value="ECO:0007669"/>
    <property type="project" value="TreeGrafter"/>
</dbReference>
<dbReference type="PANTHER" id="PTHR45929:SF3">
    <property type="entry name" value="JAK PATHWAY SIGNAL TRANSDUCTION ADAPTOR MOLECULE"/>
    <property type="match status" value="1"/>
</dbReference>
<dbReference type="SUPFAM" id="SSF50044">
    <property type="entry name" value="SH3-domain"/>
    <property type="match status" value="1"/>
</dbReference>
<organism evidence="11 12">
    <name type="scientific">Capsaspora owczarzaki (strain ATCC 30864)</name>
    <dbReference type="NCBI Taxonomy" id="595528"/>
    <lineage>
        <taxon>Eukaryota</taxon>
        <taxon>Filasterea</taxon>
        <taxon>Capsaspora</taxon>
    </lineage>
</organism>
<dbReference type="GO" id="GO:0043328">
    <property type="term" value="P:protein transport to vacuole involved in ubiquitin-dependent protein catabolic process via the multivesicular body sorting pathway"/>
    <property type="evidence" value="ECO:0007669"/>
    <property type="project" value="TreeGrafter"/>
</dbReference>
<evidence type="ECO:0000259" key="10">
    <source>
        <dbReference type="PROSITE" id="PS50179"/>
    </source>
</evidence>
<evidence type="ECO:0000313" key="12">
    <source>
        <dbReference type="Proteomes" id="UP000008743"/>
    </source>
</evidence>
<evidence type="ECO:0000256" key="3">
    <source>
        <dbReference type="ARBA" id="ARBA00022443"/>
    </source>
</evidence>
<feature type="domain" description="VHS" evidence="10">
    <location>
        <begin position="21"/>
        <end position="141"/>
    </location>
</feature>
<dbReference type="GO" id="GO:0035091">
    <property type="term" value="F:phosphatidylinositol binding"/>
    <property type="evidence" value="ECO:0007669"/>
    <property type="project" value="InterPro"/>
</dbReference>
<feature type="compositionally biased region" description="Low complexity" evidence="8">
    <location>
        <begin position="461"/>
        <end position="481"/>
    </location>
</feature>
<dbReference type="InterPro" id="IPR008942">
    <property type="entry name" value="ENTH_VHS"/>
</dbReference>
<keyword evidence="3 7" id="KW-0728">SH3 domain</keyword>
<keyword evidence="4" id="KW-0813">Transport</keyword>
<dbReference type="eggNOG" id="KOG2199">
    <property type="taxonomic scope" value="Eukaryota"/>
</dbReference>
<feature type="compositionally biased region" description="Pro residues" evidence="8">
    <location>
        <begin position="380"/>
        <end position="391"/>
    </location>
</feature>
<dbReference type="Gene3D" id="1.20.5.1940">
    <property type="match status" value="1"/>
</dbReference>
<evidence type="ECO:0000256" key="2">
    <source>
        <dbReference type="ARBA" id="ARBA00009666"/>
    </source>
</evidence>
<dbReference type="Proteomes" id="UP000008743">
    <property type="component" value="Unassembled WGS sequence"/>
</dbReference>
<feature type="compositionally biased region" description="Low complexity" evidence="8">
    <location>
        <begin position="524"/>
        <end position="546"/>
    </location>
</feature>
<dbReference type="RefSeq" id="XP_004342835.1">
    <property type="nucleotide sequence ID" value="XM_004342786.2"/>
</dbReference>
<keyword evidence="12" id="KW-1185">Reference proteome</keyword>
<feature type="compositionally biased region" description="Low complexity" evidence="8">
    <location>
        <begin position="392"/>
        <end position="430"/>
    </location>
</feature>
<evidence type="ECO:0000259" key="9">
    <source>
        <dbReference type="PROSITE" id="PS50002"/>
    </source>
</evidence>
<dbReference type="FunFam" id="2.30.30.40:FF:000072">
    <property type="entry name" value="Unconventional Myosin IB"/>
    <property type="match status" value="1"/>
</dbReference>
<dbReference type="Gene3D" id="1.25.40.90">
    <property type="match status" value="1"/>
</dbReference>
<keyword evidence="5" id="KW-0967">Endosome</keyword>
<accession>A0A0D2W0E2</accession>
<evidence type="ECO:0000256" key="4">
    <source>
        <dbReference type="ARBA" id="ARBA00022448"/>
    </source>
</evidence>
<dbReference type="PANTHER" id="PTHR45929">
    <property type="entry name" value="JAK PATHWAY SIGNAL TRANSDUCTION ADAPTOR MOLECULE"/>
    <property type="match status" value="1"/>
</dbReference>
<dbReference type="OrthoDB" id="10068368at2759"/>
<dbReference type="SMART" id="SM00326">
    <property type="entry name" value="SH3"/>
    <property type="match status" value="1"/>
</dbReference>
<comment type="subcellular location">
    <subcellularLocation>
        <location evidence="1">Endosome</location>
    </subcellularLocation>
</comment>
<evidence type="ECO:0000256" key="5">
    <source>
        <dbReference type="ARBA" id="ARBA00022753"/>
    </source>
</evidence>
<evidence type="ECO:0000256" key="1">
    <source>
        <dbReference type="ARBA" id="ARBA00004177"/>
    </source>
</evidence>
<dbReference type="InterPro" id="IPR036028">
    <property type="entry name" value="SH3-like_dom_sf"/>
</dbReference>
<proteinExistence type="inferred from homology"/>
<feature type="region of interest" description="Disordered" evidence="8">
    <location>
        <begin position="137"/>
        <end position="164"/>
    </location>
</feature>
<dbReference type="Pfam" id="PF00018">
    <property type="entry name" value="SH3_1"/>
    <property type="match status" value="1"/>
</dbReference>
<dbReference type="PROSITE" id="PS50002">
    <property type="entry name" value="SH3"/>
    <property type="match status" value="1"/>
</dbReference>
<sequence length="546" mass="58919">MSSSREVLVYKIAHDNAQPGSEDWESMVGLWEGIKDSAAAKETIQTLLKRVTSTRNPNVQLVAFTILDSCMKNCGRVFQIEVAAADVLDKIAGLLQTKVQTNAKVCDRIKELIQDWDTDLSNITAFHRVYENLKREGYDFPPKKKPTSTSSAPRPAAAAPASQEDAELAMAIARSLQESQPKVTPPSSQPPPQPLKARYARALFNFDTTHDDELPFKEGDILTLLNTSDANWWQGELRGRTGLIPVKYVEAVDDHTPTQPAAAAAAAAPVAAAVTAAPSAGATTAAPAPTSAVAQTAEPTIVSPTMISELLQLIANADAAGDNLVENEKIRVMTDMCNASRAPVSAKLSDISNQNAQLMALNDRFCKAFLLYDQLLKTPQPPKAAPFPQPQPLQQMGPLPPQQQQQQPGNFAYPPQQQQQNQQGPRPQQPFTMQPGQVPANAGAWHRPGMAGYPPAPGGYPPQQQQQQQQQQPKSGPSFGGQPPPQNLPQYAPQAPQQPFPSQYGGQPQPHQPFNPSPMGVASPPGQYQPPQQQPFVAPAGAPQWS</sequence>
<evidence type="ECO:0000256" key="8">
    <source>
        <dbReference type="SAM" id="MobiDB-lite"/>
    </source>
</evidence>
<dbReference type="PhylomeDB" id="A0A0D2W0E2"/>
<name>A0A0D2W0E2_CAPO3</name>
<dbReference type="PRINTS" id="PR00452">
    <property type="entry name" value="SH3DOMAIN"/>
</dbReference>
<dbReference type="OMA" id="QVYRDWW"/>
<evidence type="ECO:0000256" key="6">
    <source>
        <dbReference type="ARBA" id="ARBA00022927"/>
    </source>
</evidence>
<keyword evidence="6" id="KW-0653">Protein transport</keyword>
<dbReference type="STRING" id="595528.A0A0D2W0E2"/>
<dbReference type="GO" id="GO:0043130">
    <property type="term" value="F:ubiquitin binding"/>
    <property type="evidence" value="ECO:0007669"/>
    <property type="project" value="InterPro"/>
</dbReference>
<reference evidence="12" key="1">
    <citation type="submission" date="2011-02" db="EMBL/GenBank/DDBJ databases">
        <title>The Genome Sequence of Capsaspora owczarzaki ATCC 30864.</title>
        <authorList>
            <person name="Russ C."/>
            <person name="Cuomo C."/>
            <person name="Burger G."/>
            <person name="Gray M.W."/>
            <person name="Holland P.W.H."/>
            <person name="King N."/>
            <person name="Lang F.B.F."/>
            <person name="Roger A.J."/>
            <person name="Ruiz-Trillo I."/>
            <person name="Young S.K."/>
            <person name="Zeng Q."/>
            <person name="Gargeya S."/>
            <person name="Alvarado L."/>
            <person name="Berlin A."/>
            <person name="Chapman S.B."/>
            <person name="Chen Z."/>
            <person name="Freedman E."/>
            <person name="Gellesch M."/>
            <person name="Goldberg J."/>
            <person name="Griggs A."/>
            <person name="Gujja S."/>
            <person name="Heilman E."/>
            <person name="Heiman D."/>
            <person name="Howarth C."/>
            <person name="Mehta T."/>
            <person name="Neiman D."/>
            <person name="Pearson M."/>
            <person name="Roberts A."/>
            <person name="Saif S."/>
            <person name="Shea T."/>
            <person name="Shenoy N."/>
            <person name="Sisk P."/>
            <person name="Stolte C."/>
            <person name="Sykes S."/>
            <person name="White J."/>
            <person name="Yandava C."/>
            <person name="Haas B."/>
            <person name="Nusbaum C."/>
            <person name="Birren B."/>
        </authorList>
    </citation>
    <scope>NUCLEOTIDE SEQUENCE</scope>
    <source>
        <strain evidence="12">ATCC 30864</strain>
    </source>
</reference>
<protein>
    <recommendedName>
        <fullName evidence="13">Class E vacuolar protein-sorting machinery protein hse1</fullName>
    </recommendedName>
</protein>
<feature type="compositionally biased region" description="Low complexity" evidence="8">
    <location>
        <begin position="488"/>
        <end position="503"/>
    </location>
</feature>
<dbReference type="InterPro" id="IPR001452">
    <property type="entry name" value="SH3_domain"/>
</dbReference>
<dbReference type="SMART" id="SM00288">
    <property type="entry name" value="VHS"/>
    <property type="match status" value="1"/>
</dbReference>
<feature type="compositionally biased region" description="Low complexity" evidence="8">
    <location>
        <begin position="147"/>
        <end position="162"/>
    </location>
</feature>
<dbReference type="PROSITE" id="PS50330">
    <property type="entry name" value="UIM"/>
    <property type="match status" value="1"/>
</dbReference>
<dbReference type="EMBL" id="KE346375">
    <property type="protein sequence ID" value="KJE97652.1"/>
    <property type="molecule type" value="Genomic_DNA"/>
</dbReference>
<dbReference type="InParanoid" id="A0A0D2W0E2"/>
<evidence type="ECO:0000256" key="7">
    <source>
        <dbReference type="PROSITE-ProRule" id="PRU00192"/>
    </source>
</evidence>
<dbReference type="InterPro" id="IPR003903">
    <property type="entry name" value="UIM_dom"/>
</dbReference>
<dbReference type="Pfam" id="PF00790">
    <property type="entry name" value="VHS"/>
    <property type="match status" value="1"/>
</dbReference>
<evidence type="ECO:0008006" key="13">
    <source>
        <dbReference type="Google" id="ProtNLM"/>
    </source>
</evidence>
<dbReference type="SUPFAM" id="SSF48464">
    <property type="entry name" value="ENTH/VHS domain"/>
    <property type="match status" value="1"/>
</dbReference>